<reference evidence="2" key="1">
    <citation type="journal article" date="2016" name="Nature">
        <title>Genome evolution in the allotetraploid frog Xenopus laevis.</title>
        <authorList>
            <person name="Session A.M."/>
            <person name="Uno Y."/>
            <person name="Kwon T."/>
            <person name="Chapman J.A."/>
            <person name="Toyoda A."/>
            <person name="Takahashi S."/>
            <person name="Fukui A."/>
            <person name="Hikosaka A."/>
            <person name="Suzuki A."/>
            <person name="Kondo M."/>
            <person name="van Heeringen S.J."/>
            <person name="Quigley I."/>
            <person name="Heinz S."/>
            <person name="Ogino H."/>
            <person name="Ochi H."/>
            <person name="Hellsten U."/>
            <person name="Lyons J.B."/>
            <person name="Simakov O."/>
            <person name="Putnam N."/>
            <person name="Stites J."/>
            <person name="Kuroki Y."/>
            <person name="Tanaka T."/>
            <person name="Michiue T."/>
            <person name="Watanabe M."/>
            <person name="Bogdanovic O."/>
            <person name="Lister R."/>
            <person name="Georgiou G."/>
            <person name="Paranjpe S.S."/>
            <person name="van Kruijsbergen I."/>
            <person name="Shu S."/>
            <person name="Carlson J."/>
            <person name="Kinoshita T."/>
            <person name="Ohta Y."/>
            <person name="Mawaribuchi S."/>
            <person name="Jenkins J."/>
            <person name="Grimwood J."/>
            <person name="Schmutz J."/>
            <person name="Mitros T."/>
            <person name="Mozaffari S.V."/>
            <person name="Suzuki Y."/>
            <person name="Haramoto Y."/>
            <person name="Yamamoto T.S."/>
            <person name="Takagi C."/>
            <person name="Heald R."/>
            <person name="Miller K."/>
            <person name="Haudenschild C."/>
            <person name="Kitzman J."/>
            <person name="Nakayama T."/>
            <person name="Izutsu Y."/>
            <person name="Robert J."/>
            <person name="Fortriede J."/>
            <person name="Burns K."/>
            <person name="Lotay V."/>
            <person name="Karimi K."/>
            <person name="Yasuoka Y."/>
            <person name="Dichmann D.S."/>
            <person name="Flajnik M.F."/>
            <person name="Houston D.W."/>
            <person name="Shendure J."/>
            <person name="DuPasquier L."/>
            <person name="Vize P.D."/>
            <person name="Zorn A.M."/>
            <person name="Ito M."/>
            <person name="Marcotte E.M."/>
            <person name="Wallingford J.B."/>
            <person name="Ito Y."/>
            <person name="Asashima M."/>
            <person name="Ueno N."/>
            <person name="Matsuda Y."/>
            <person name="Veenstra G.J."/>
            <person name="Fujiyama A."/>
            <person name="Harland R.M."/>
            <person name="Taira M."/>
            <person name="Rokhsar D.S."/>
        </authorList>
    </citation>
    <scope>NUCLEOTIDE SEQUENCE [LARGE SCALE GENOMIC DNA]</scope>
    <source>
        <strain evidence="2">J</strain>
    </source>
</reference>
<sequence length="71" mass="8319">MPNKSKFSGFAFFCCFCLTFSTVKKIKELLYILRLNHWVSSLYVCINSNHLTNRTQIKLLFLLPFDLSPLN</sequence>
<evidence type="ECO:0000313" key="1">
    <source>
        <dbReference type="EMBL" id="OCT99860.1"/>
    </source>
</evidence>
<dbReference type="EMBL" id="CM004466">
    <property type="protein sequence ID" value="OCT99860.1"/>
    <property type="molecule type" value="Genomic_DNA"/>
</dbReference>
<gene>
    <name evidence="1" type="ORF">XELAEV_18005644mg</name>
</gene>
<evidence type="ECO:0000313" key="2">
    <source>
        <dbReference type="Proteomes" id="UP000694892"/>
    </source>
</evidence>
<protein>
    <submittedName>
        <fullName evidence="1">Uncharacterized protein</fullName>
    </submittedName>
</protein>
<organism evidence="1 2">
    <name type="scientific">Xenopus laevis</name>
    <name type="common">African clawed frog</name>
    <dbReference type="NCBI Taxonomy" id="8355"/>
    <lineage>
        <taxon>Eukaryota</taxon>
        <taxon>Metazoa</taxon>
        <taxon>Chordata</taxon>
        <taxon>Craniata</taxon>
        <taxon>Vertebrata</taxon>
        <taxon>Euteleostomi</taxon>
        <taxon>Amphibia</taxon>
        <taxon>Batrachia</taxon>
        <taxon>Anura</taxon>
        <taxon>Pipoidea</taxon>
        <taxon>Pipidae</taxon>
        <taxon>Xenopodinae</taxon>
        <taxon>Xenopus</taxon>
        <taxon>Xenopus</taxon>
    </lineage>
</organism>
<dbReference type="AlphaFoldDB" id="A0A974I3B3"/>
<proteinExistence type="predicted"/>
<dbReference type="Proteomes" id="UP000694892">
    <property type="component" value="Chromosome 1L"/>
</dbReference>
<accession>A0A974I3B3</accession>
<name>A0A974I3B3_XENLA</name>